<dbReference type="InterPro" id="IPR042559">
    <property type="entry name" value="Gln-tRNA-synth_Ib_RNA-bd_N_2"/>
</dbReference>
<evidence type="ECO:0000256" key="1">
    <source>
        <dbReference type="SAM" id="MobiDB-lite"/>
    </source>
</evidence>
<feature type="region of interest" description="Disordered" evidence="1">
    <location>
        <begin position="29"/>
        <end position="77"/>
    </location>
</feature>
<dbReference type="InterPro" id="IPR007638">
    <property type="entry name" value="Gln-tRNA-synth_Ib_RNA-bd_2"/>
</dbReference>
<sequence length="151" mass="17145">MEYIREHLKWADGKSVKAAIDVEIFDLLDPKTGGDLKPSTKSDKKKDKSKASDKEDNNKSLKKENNMENDGGAHTIGELTKTKVHFHALGENYKTDGYMVTNNTENILRQHLLVTGGRVQTRFPPEPNEKLRIFLKKHWEIENLCAKALGN</sequence>
<feature type="domain" description="Glutaminyl-tRNA synthetase class Ib non-specific RNA-binding" evidence="2">
    <location>
        <begin position="16"/>
        <end position="108"/>
    </location>
</feature>
<dbReference type="GO" id="GO:0005737">
    <property type="term" value="C:cytoplasm"/>
    <property type="evidence" value="ECO:0007669"/>
    <property type="project" value="InterPro"/>
</dbReference>
<evidence type="ECO:0000313" key="3">
    <source>
        <dbReference type="EnsemblMetazoa" id="GAUT038777-PA"/>
    </source>
</evidence>
<organism evidence="3 4">
    <name type="scientific">Glossina austeni</name>
    <name type="common">Savannah tsetse fly</name>
    <dbReference type="NCBI Taxonomy" id="7395"/>
    <lineage>
        <taxon>Eukaryota</taxon>
        <taxon>Metazoa</taxon>
        <taxon>Ecdysozoa</taxon>
        <taxon>Arthropoda</taxon>
        <taxon>Hexapoda</taxon>
        <taxon>Insecta</taxon>
        <taxon>Pterygota</taxon>
        <taxon>Neoptera</taxon>
        <taxon>Endopterygota</taxon>
        <taxon>Diptera</taxon>
        <taxon>Brachycera</taxon>
        <taxon>Muscomorpha</taxon>
        <taxon>Hippoboscoidea</taxon>
        <taxon>Glossinidae</taxon>
        <taxon>Glossina</taxon>
    </lineage>
</organism>
<proteinExistence type="predicted"/>
<dbReference type="GO" id="GO:0005524">
    <property type="term" value="F:ATP binding"/>
    <property type="evidence" value="ECO:0007669"/>
    <property type="project" value="InterPro"/>
</dbReference>
<dbReference type="AlphaFoldDB" id="A0A1A9VIQ3"/>
<dbReference type="Pfam" id="PF04557">
    <property type="entry name" value="tRNA_synt_1c_R2"/>
    <property type="match status" value="1"/>
</dbReference>
<feature type="compositionally biased region" description="Basic and acidic residues" evidence="1">
    <location>
        <begin position="29"/>
        <end position="66"/>
    </location>
</feature>
<dbReference type="STRING" id="7395.A0A1A9VIQ3"/>
<keyword evidence="4" id="KW-1185">Reference proteome</keyword>
<dbReference type="Gene3D" id="1.10.10.2420">
    <property type="match status" value="1"/>
</dbReference>
<dbReference type="GO" id="GO:0004819">
    <property type="term" value="F:glutamine-tRNA ligase activity"/>
    <property type="evidence" value="ECO:0007669"/>
    <property type="project" value="InterPro"/>
</dbReference>
<dbReference type="EnsemblMetazoa" id="GAUT038777-RA">
    <property type="protein sequence ID" value="GAUT038777-PA"/>
    <property type="gene ID" value="GAUT038777"/>
</dbReference>
<dbReference type="VEuPathDB" id="VectorBase:GAUT038777"/>
<dbReference type="Proteomes" id="UP000078200">
    <property type="component" value="Unassembled WGS sequence"/>
</dbReference>
<accession>A0A1A9VIQ3</accession>
<protein>
    <recommendedName>
        <fullName evidence="2">Glutaminyl-tRNA synthetase class Ib non-specific RNA-binding domain-containing protein</fullName>
    </recommendedName>
</protein>
<name>A0A1A9VIQ3_GLOAU</name>
<evidence type="ECO:0000259" key="2">
    <source>
        <dbReference type="Pfam" id="PF04557"/>
    </source>
</evidence>
<evidence type="ECO:0000313" key="4">
    <source>
        <dbReference type="Proteomes" id="UP000078200"/>
    </source>
</evidence>
<dbReference type="GO" id="GO:0006425">
    <property type="term" value="P:glutaminyl-tRNA aminoacylation"/>
    <property type="evidence" value="ECO:0007669"/>
    <property type="project" value="InterPro"/>
</dbReference>
<reference evidence="3" key="1">
    <citation type="submission" date="2020-05" db="UniProtKB">
        <authorList>
            <consortium name="EnsemblMetazoa"/>
        </authorList>
    </citation>
    <scope>IDENTIFICATION</scope>
    <source>
        <strain evidence="3">TTRI</strain>
    </source>
</reference>